<feature type="transmembrane region" description="Helical" evidence="1">
    <location>
        <begin position="99"/>
        <end position="119"/>
    </location>
</feature>
<sequence length="179" mass="19160">MQKENTELNAVVSNDSAREWIEERASVVAIDGKFAEVLPVGQSACKSCSSNSGCSTNAFAFFLSGKKSNMRILNALNAKVGDEVLIGIPSGALMMSTTLAYVIPLLFLLLGALFGQIVFSYNNGWNTEVGSMIFAGLGLLAGFVISSWFAKIVSLLERYQPVILSIGGHSIKPVSFRSL</sequence>
<keyword evidence="1" id="KW-1133">Transmembrane helix</keyword>
<dbReference type="PANTHER" id="PTHR35867:SF1">
    <property type="entry name" value="PROTEIN RSEC"/>
    <property type="match status" value="1"/>
</dbReference>
<dbReference type="InterPro" id="IPR007359">
    <property type="entry name" value="SigmaE_reg_RseC_MucC"/>
</dbReference>
<proteinExistence type="predicted"/>
<evidence type="ECO:0008006" key="3">
    <source>
        <dbReference type="Google" id="ProtNLM"/>
    </source>
</evidence>
<dbReference type="PANTHER" id="PTHR35867">
    <property type="entry name" value="PROTEIN RSEC"/>
    <property type="match status" value="1"/>
</dbReference>
<protein>
    <recommendedName>
        <fullName evidence="3">Sigma factor RpoE regulatory protein RseC</fullName>
    </recommendedName>
</protein>
<name>A0A6S6TBK1_9GAMM</name>
<evidence type="ECO:0000313" key="2">
    <source>
        <dbReference type="EMBL" id="CAA6818202.1"/>
    </source>
</evidence>
<dbReference type="AlphaFoldDB" id="A0A6S6TBK1"/>
<gene>
    <name evidence="2" type="ORF">HELGO_WM4923</name>
</gene>
<reference evidence="2" key="1">
    <citation type="submission" date="2020-01" db="EMBL/GenBank/DDBJ databases">
        <authorList>
            <person name="Meier V. D."/>
            <person name="Meier V D."/>
        </authorList>
    </citation>
    <scope>NUCLEOTIDE SEQUENCE</scope>
    <source>
        <strain evidence="2">HLG_WM_MAG_07</strain>
    </source>
</reference>
<evidence type="ECO:0000256" key="1">
    <source>
        <dbReference type="SAM" id="Phobius"/>
    </source>
</evidence>
<organism evidence="2">
    <name type="scientific">uncultured Thiotrichaceae bacterium</name>
    <dbReference type="NCBI Taxonomy" id="298394"/>
    <lineage>
        <taxon>Bacteria</taxon>
        <taxon>Pseudomonadati</taxon>
        <taxon>Pseudomonadota</taxon>
        <taxon>Gammaproteobacteria</taxon>
        <taxon>Thiotrichales</taxon>
        <taxon>Thiotrichaceae</taxon>
        <taxon>environmental samples</taxon>
    </lineage>
</organism>
<dbReference type="InterPro" id="IPR026268">
    <property type="entry name" value="RseC"/>
</dbReference>
<dbReference type="EMBL" id="CACVAY010000084">
    <property type="protein sequence ID" value="CAA6818202.1"/>
    <property type="molecule type" value="Genomic_DNA"/>
</dbReference>
<keyword evidence="1" id="KW-0812">Transmembrane</keyword>
<feature type="transmembrane region" description="Helical" evidence="1">
    <location>
        <begin position="131"/>
        <end position="150"/>
    </location>
</feature>
<accession>A0A6S6TBK1</accession>
<dbReference type="Pfam" id="PF04246">
    <property type="entry name" value="RseC_MucC"/>
    <property type="match status" value="1"/>
</dbReference>
<keyword evidence="1" id="KW-0472">Membrane</keyword>
<dbReference type="PIRSF" id="PIRSF004923">
    <property type="entry name" value="RseC"/>
    <property type="match status" value="1"/>
</dbReference>